<gene>
    <name evidence="2" type="ORF">X474_19810</name>
</gene>
<dbReference type="OrthoDB" id="10002177at2"/>
<protein>
    <recommendedName>
        <fullName evidence="1">Glycine zipper domain-containing protein</fullName>
    </recommendedName>
</protein>
<evidence type="ECO:0000313" key="3">
    <source>
        <dbReference type="Proteomes" id="UP000032233"/>
    </source>
</evidence>
<dbReference type="AlphaFoldDB" id="A0A0D2J1K3"/>
<dbReference type="InParanoid" id="A0A0D2J1K3"/>
<reference evidence="2 3" key="1">
    <citation type="submission" date="2013-11" db="EMBL/GenBank/DDBJ databases">
        <title>Metagenomic analysis of a methanogenic consortium involved in long chain n-alkane degradation.</title>
        <authorList>
            <person name="Davidova I.A."/>
            <person name="Callaghan A.V."/>
            <person name="Wawrik B."/>
            <person name="Pruitt S."/>
            <person name="Marks C."/>
            <person name="Duncan K.E."/>
            <person name="Suflita J.M."/>
        </authorList>
    </citation>
    <scope>NUCLEOTIDE SEQUENCE [LARGE SCALE GENOMIC DNA]</scope>
    <source>
        <strain evidence="2 3">SPR</strain>
    </source>
</reference>
<dbReference type="InterPro" id="IPR039567">
    <property type="entry name" value="Gly-zipper"/>
</dbReference>
<dbReference type="Proteomes" id="UP000032233">
    <property type="component" value="Unassembled WGS sequence"/>
</dbReference>
<proteinExistence type="predicted"/>
<evidence type="ECO:0000313" key="2">
    <source>
        <dbReference type="EMBL" id="KIX12084.1"/>
    </source>
</evidence>
<organism evidence="2 3">
    <name type="scientific">Dethiosulfatarculus sandiegensis</name>
    <dbReference type="NCBI Taxonomy" id="1429043"/>
    <lineage>
        <taxon>Bacteria</taxon>
        <taxon>Pseudomonadati</taxon>
        <taxon>Thermodesulfobacteriota</taxon>
        <taxon>Desulfarculia</taxon>
        <taxon>Desulfarculales</taxon>
        <taxon>Desulfarculaceae</taxon>
        <taxon>Dethiosulfatarculus</taxon>
    </lineage>
</organism>
<comment type="caution">
    <text evidence="2">The sequence shown here is derived from an EMBL/GenBank/DDBJ whole genome shotgun (WGS) entry which is preliminary data.</text>
</comment>
<feature type="domain" description="Glycine zipper" evidence="1">
    <location>
        <begin position="18"/>
        <end position="62"/>
    </location>
</feature>
<evidence type="ECO:0000259" key="1">
    <source>
        <dbReference type="Pfam" id="PF13488"/>
    </source>
</evidence>
<name>A0A0D2J1K3_9BACT</name>
<dbReference type="Pfam" id="PF13488">
    <property type="entry name" value="Gly-zipper_Omp"/>
    <property type="match status" value="1"/>
</dbReference>
<accession>A0A0D2J1K3</accession>
<keyword evidence="3" id="KW-1185">Reference proteome</keyword>
<sequence>MALLASLFSAGCASKGGTGALAGAGVGAIMGQAIGRNTAGTLIGTAIGTGAGYIIGNELDKAEARKRHTQGLPPETGNLAGSRWKAVKVDPMPQPPYETYVIEFGKDGWLRTTETFANGAQKTDKEHYRIKGDILIIHNPGYLINAKYTILGDRLIISSQEFTAEFTRM</sequence>
<dbReference type="EMBL" id="AZAC01000034">
    <property type="protein sequence ID" value="KIX12084.1"/>
    <property type="molecule type" value="Genomic_DNA"/>
</dbReference>